<evidence type="ECO:0000259" key="15">
    <source>
        <dbReference type="Pfam" id="PF07731"/>
    </source>
</evidence>
<keyword evidence="13" id="KW-0439">Lignin degradation</keyword>
<evidence type="ECO:0000256" key="11">
    <source>
        <dbReference type="ARBA" id="ARBA00023008"/>
    </source>
</evidence>
<reference evidence="18" key="1">
    <citation type="submission" date="2016-04" db="EMBL/GenBank/DDBJ databases">
        <title>Cephalotus genome sequencing.</title>
        <authorList>
            <person name="Fukushima K."/>
            <person name="Hasebe M."/>
            <person name="Fang X."/>
        </authorList>
    </citation>
    <scope>NUCLEOTIDE SEQUENCE [LARGE SCALE GENOMIC DNA]</scope>
    <source>
        <strain evidence="18">cv. St1</strain>
    </source>
</reference>
<dbReference type="Gene3D" id="2.60.40.420">
    <property type="entry name" value="Cupredoxins - blue copper proteins"/>
    <property type="match status" value="3"/>
</dbReference>
<dbReference type="GO" id="GO:0052716">
    <property type="term" value="F:hydroquinone:oxygen oxidoreductase activity"/>
    <property type="evidence" value="ECO:0007669"/>
    <property type="project" value="UniProtKB-EC"/>
</dbReference>
<comment type="catalytic activity">
    <reaction evidence="1">
        <text>4 hydroquinone + O2 = 4 benzosemiquinone + 2 H2O</text>
        <dbReference type="Rhea" id="RHEA:11276"/>
        <dbReference type="ChEBI" id="CHEBI:15377"/>
        <dbReference type="ChEBI" id="CHEBI:15379"/>
        <dbReference type="ChEBI" id="CHEBI:17594"/>
        <dbReference type="ChEBI" id="CHEBI:17977"/>
        <dbReference type="EC" id="1.10.3.2"/>
    </reaction>
</comment>
<evidence type="ECO:0000256" key="1">
    <source>
        <dbReference type="ARBA" id="ARBA00000349"/>
    </source>
</evidence>
<evidence type="ECO:0000256" key="3">
    <source>
        <dbReference type="ARBA" id="ARBA00004271"/>
    </source>
</evidence>
<dbReference type="GO" id="GO:0005507">
    <property type="term" value="F:copper ion binding"/>
    <property type="evidence" value="ECO:0007669"/>
    <property type="project" value="InterPro"/>
</dbReference>
<sequence>VKEAPYTRLCSTKNILTVNGQFPGPTLRVHKGDIIHVKVHNRGKYNITLHWHGLKQPRNPWSDGPEYITQCSIKPGGNFKLNIIFSTEEGTIWWHSHNDWTRATVYGAIIVYPKPGTSYPFTKPDAEVPVILGEWWKKDVEEVFKEFLITGGDPNVSDALTINGQPGDLYPCSKPDTFKLGVDQGKTYLLRMVNAAMNIILFLSIENHHLTVVGADGCYMKPLTTEYIVISPGQSLDVLLEANQKPNHYYMAARAYFTGLNVAFDNTTTTAIVEYSGNYTPSSPPSLPYLPYYNDTKSAFNFFGSFRSLANKDHPIDVPKSISTRIISTVSVNTFPCLKNGSCEGPNGTRLAASLNNISFVNPSVDILEAYYKHVKGVFSSKFPSFPPLIFNFTAQYLPLILERPRRGTELKIIDYNSTVEVVFQGTNLVGGIDHPMHLHGYSFYVVGGGMGNFDKYKDPLSYNLMDPPLLNTVTVPKNGWITIRFKASNPGVWFLHCHLE</sequence>
<dbReference type="InterPro" id="IPR034288">
    <property type="entry name" value="CuRO_1_LCC"/>
</dbReference>
<accession>A0A1Q3BHV7</accession>
<dbReference type="Pfam" id="PF07732">
    <property type="entry name" value="Cu-oxidase_3"/>
    <property type="match status" value="1"/>
</dbReference>
<dbReference type="Pfam" id="PF00394">
    <property type="entry name" value="Cu-oxidase"/>
    <property type="match status" value="1"/>
</dbReference>
<dbReference type="Proteomes" id="UP000187406">
    <property type="component" value="Unassembled WGS sequence"/>
</dbReference>
<dbReference type="InterPro" id="IPR011707">
    <property type="entry name" value="Cu-oxidase-like_N"/>
</dbReference>
<gene>
    <name evidence="17" type="ORF">CFOL_v3_11056</name>
</gene>
<feature type="domain" description="Plastocyanin-like" evidence="16">
    <location>
        <begin position="2"/>
        <end position="114"/>
    </location>
</feature>
<comment type="cofactor">
    <cofactor evidence="2">
        <name>Cu cation</name>
        <dbReference type="ChEBI" id="CHEBI:23378"/>
    </cofactor>
</comment>
<evidence type="ECO:0000256" key="5">
    <source>
        <dbReference type="ARBA" id="ARBA00012297"/>
    </source>
</evidence>
<evidence type="ECO:0000256" key="7">
    <source>
        <dbReference type="ARBA" id="ARBA00022525"/>
    </source>
</evidence>
<dbReference type="OrthoDB" id="2121828at2759"/>
<evidence type="ECO:0000313" key="17">
    <source>
        <dbReference type="EMBL" id="GAV67551.1"/>
    </source>
</evidence>
<dbReference type="NCBIfam" id="TIGR03389">
    <property type="entry name" value="laccase"/>
    <property type="match status" value="1"/>
</dbReference>
<dbReference type="InterPro" id="IPR017761">
    <property type="entry name" value="Laccase"/>
</dbReference>
<dbReference type="PANTHER" id="PTHR11709">
    <property type="entry name" value="MULTI-COPPER OXIDASE"/>
    <property type="match status" value="1"/>
</dbReference>
<dbReference type="Pfam" id="PF07731">
    <property type="entry name" value="Cu-oxidase_2"/>
    <property type="match status" value="1"/>
</dbReference>
<dbReference type="InterPro" id="IPR034285">
    <property type="entry name" value="CuRO_2_LCC"/>
</dbReference>
<evidence type="ECO:0000259" key="14">
    <source>
        <dbReference type="Pfam" id="PF00394"/>
    </source>
</evidence>
<dbReference type="InterPro" id="IPR011706">
    <property type="entry name" value="Cu-oxidase_C"/>
</dbReference>
<dbReference type="InParanoid" id="A0A1Q3BHV7"/>
<evidence type="ECO:0000256" key="9">
    <source>
        <dbReference type="ARBA" id="ARBA00022737"/>
    </source>
</evidence>
<dbReference type="AlphaFoldDB" id="A0A1Q3BHV7"/>
<keyword evidence="12" id="KW-0325">Glycoprotein</keyword>
<evidence type="ECO:0000256" key="4">
    <source>
        <dbReference type="ARBA" id="ARBA00010609"/>
    </source>
</evidence>
<dbReference type="FunFam" id="2.60.40.420:FF:000049">
    <property type="entry name" value="Laccase"/>
    <property type="match status" value="1"/>
</dbReference>
<keyword evidence="10" id="KW-0560">Oxidoreductase</keyword>
<feature type="non-terminal residue" evidence="17">
    <location>
        <position position="1"/>
    </location>
</feature>
<dbReference type="InterPro" id="IPR008972">
    <property type="entry name" value="Cupredoxin"/>
</dbReference>
<dbReference type="GO" id="GO:0046274">
    <property type="term" value="P:lignin catabolic process"/>
    <property type="evidence" value="ECO:0007669"/>
    <property type="project" value="UniProtKB-KW"/>
</dbReference>
<dbReference type="EMBL" id="BDDD01000563">
    <property type="protein sequence ID" value="GAV67551.1"/>
    <property type="molecule type" value="Genomic_DNA"/>
</dbReference>
<evidence type="ECO:0000256" key="12">
    <source>
        <dbReference type="ARBA" id="ARBA00023180"/>
    </source>
</evidence>
<dbReference type="CDD" id="cd13849">
    <property type="entry name" value="CuRO_1_LCC_plant"/>
    <property type="match status" value="1"/>
</dbReference>
<evidence type="ECO:0000256" key="2">
    <source>
        <dbReference type="ARBA" id="ARBA00001935"/>
    </source>
</evidence>
<dbReference type="PANTHER" id="PTHR11709:SF443">
    <property type="entry name" value="LACCASE-15"/>
    <property type="match status" value="1"/>
</dbReference>
<dbReference type="STRING" id="3775.A0A1Q3BHV7"/>
<evidence type="ECO:0000259" key="16">
    <source>
        <dbReference type="Pfam" id="PF07732"/>
    </source>
</evidence>
<comment type="subcellular location">
    <subcellularLocation>
        <location evidence="3">Secreted</location>
        <location evidence="3">Extracellular space</location>
        <location evidence="3">Apoplast</location>
    </subcellularLocation>
</comment>
<feature type="domain" description="Plastocyanin-like" evidence="15">
    <location>
        <begin position="406"/>
        <end position="501"/>
    </location>
</feature>
<evidence type="ECO:0000313" key="18">
    <source>
        <dbReference type="Proteomes" id="UP000187406"/>
    </source>
</evidence>
<protein>
    <recommendedName>
        <fullName evidence="5">laccase</fullName>
        <ecNumber evidence="5">1.10.3.2</ecNumber>
    </recommendedName>
</protein>
<dbReference type="CDD" id="cd13875">
    <property type="entry name" value="CuRO_2_LCC_plant"/>
    <property type="match status" value="1"/>
</dbReference>
<keyword evidence="9" id="KW-0677">Repeat</keyword>
<dbReference type="GO" id="GO:0048046">
    <property type="term" value="C:apoplast"/>
    <property type="evidence" value="ECO:0007669"/>
    <property type="project" value="UniProtKB-SubCell"/>
</dbReference>
<organism evidence="17 18">
    <name type="scientific">Cephalotus follicularis</name>
    <name type="common">Albany pitcher plant</name>
    <dbReference type="NCBI Taxonomy" id="3775"/>
    <lineage>
        <taxon>Eukaryota</taxon>
        <taxon>Viridiplantae</taxon>
        <taxon>Streptophyta</taxon>
        <taxon>Embryophyta</taxon>
        <taxon>Tracheophyta</taxon>
        <taxon>Spermatophyta</taxon>
        <taxon>Magnoliopsida</taxon>
        <taxon>eudicotyledons</taxon>
        <taxon>Gunneridae</taxon>
        <taxon>Pentapetalae</taxon>
        <taxon>rosids</taxon>
        <taxon>fabids</taxon>
        <taxon>Oxalidales</taxon>
        <taxon>Cephalotaceae</taxon>
        <taxon>Cephalotus</taxon>
    </lineage>
</organism>
<keyword evidence="11" id="KW-0186">Copper</keyword>
<dbReference type="EC" id="1.10.3.2" evidence="5"/>
<proteinExistence type="inferred from homology"/>
<keyword evidence="18" id="KW-1185">Reference proteome</keyword>
<dbReference type="SUPFAM" id="SSF49503">
    <property type="entry name" value="Cupredoxins"/>
    <property type="match status" value="3"/>
</dbReference>
<evidence type="ECO:0000256" key="8">
    <source>
        <dbReference type="ARBA" id="ARBA00022723"/>
    </source>
</evidence>
<evidence type="ECO:0000256" key="6">
    <source>
        <dbReference type="ARBA" id="ARBA00022523"/>
    </source>
</evidence>
<evidence type="ECO:0000256" key="10">
    <source>
        <dbReference type="ARBA" id="ARBA00023002"/>
    </source>
</evidence>
<evidence type="ECO:0000256" key="13">
    <source>
        <dbReference type="ARBA" id="ARBA00023185"/>
    </source>
</evidence>
<keyword evidence="8" id="KW-0479">Metal-binding</keyword>
<comment type="caution">
    <text evidence="17">The sequence shown here is derived from an EMBL/GenBank/DDBJ whole genome shotgun (WGS) entry which is preliminary data.</text>
</comment>
<dbReference type="InterPro" id="IPR001117">
    <property type="entry name" value="Cu-oxidase_2nd"/>
</dbReference>
<keyword evidence="6" id="KW-0052">Apoplast</keyword>
<dbReference type="InterPro" id="IPR045087">
    <property type="entry name" value="Cu-oxidase_fam"/>
</dbReference>
<comment type="similarity">
    <text evidence="4">Belongs to the multicopper oxidase family.</text>
</comment>
<name>A0A1Q3BHV7_CEPFO</name>
<feature type="domain" description="Plastocyanin-like" evidence="14">
    <location>
        <begin position="127"/>
        <end position="278"/>
    </location>
</feature>
<keyword evidence="7" id="KW-0964">Secreted</keyword>